<dbReference type="SUPFAM" id="SSF56219">
    <property type="entry name" value="DNase I-like"/>
    <property type="match status" value="1"/>
</dbReference>
<accession>J9H0Q9</accession>
<dbReference type="InterPro" id="IPR036691">
    <property type="entry name" value="Endo/exonu/phosph_ase_sf"/>
</dbReference>
<name>J9H0Q9_9ZZZZ</name>
<gene>
    <name evidence="2" type="ORF">EVA_04981</name>
</gene>
<dbReference type="GO" id="GO:0006281">
    <property type="term" value="P:DNA repair"/>
    <property type="evidence" value="ECO:0007669"/>
    <property type="project" value="InterPro"/>
</dbReference>
<dbReference type="PANTHER" id="PTHR43250:SF2">
    <property type="entry name" value="EXODEOXYRIBONUCLEASE III"/>
    <property type="match status" value="1"/>
</dbReference>
<sequence length="179" mass="19962">MTTLTLASWNVNSLKVRLPQVIDWLQKTAIDAVVLQETKLADNAFPLAAFHEAGFDAVFTGQKTYNGVALLTRQATMLAPTRVDCNMPDYPDEQKRLIAADLFPKGSEEPIRFVGGYFPNGMTPGSRKYLYKLDWLRALSLYLQQSLKPIRVLFSAGTSILRPMTAMSGIRSAGKTVFW</sequence>
<comment type="caution">
    <text evidence="2">The sequence shown here is derived from an EMBL/GenBank/DDBJ whole genome shotgun (WGS) entry which is preliminary data.</text>
</comment>
<dbReference type="Gene3D" id="3.60.10.10">
    <property type="entry name" value="Endonuclease/exonuclease/phosphatase"/>
    <property type="match status" value="1"/>
</dbReference>
<dbReference type="Pfam" id="PF03372">
    <property type="entry name" value="Exo_endo_phos"/>
    <property type="match status" value="1"/>
</dbReference>
<dbReference type="AlphaFoldDB" id="J9H0Q9"/>
<feature type="domain" description="Endonuclease/exonuclease/phosphatase" evidence="1">
    <location>
        <begin position="7"/>
        <end position="77"/>
    </location>
</feature>
<organism evidence="2">
    <name type="scientific">gut metagenome</name>
    <dbReference type="NCBI Taxonomy" id="749906"/>
    <lineage>
        <taxon>unclassified sequences</taxon>
        <taxon>metagenomes</taxon>
        <taxon>organismal metagenomes</taxon>
    </lineage>
</organism>
<dbReference type="EMBL" id="AMCI01001023">
    <property type="protein sequence ID" value="EJX06910.1"/>
    <property type="molecule type" value="Genomic_DNA"/>
</dbReference>
<dbReference type="InterPro" id="IPR005135">
    <property type="entry name" value="Endo/exonuclease/phosphatase"/>
</dbReference>
<protein>
    <submittedName>
        <fullName evidence="2">Exodeoxyribonuclease III Xth</fullName>
    </submittedName>
</protein>
<evidence type="ECO:0000313" key="2">
    <source>
        <dbReference type="EMBL" id="EJX06910.1"/>
    </source>
</evidence>
<dbReference type="GO" id="GO:0008311">
    <property type="term" value="F:double-stranded DNA 3'-5' DNA exonuclease activity"/>
    <property type="evidence" value="ECO:0007669"/>
    <property type="project" value="InterPro"/>
</dbReference>
<reference evidence="2" key="1">
    <citation type="journal article" date="2012" name="PLoS ONE">
        <title>Gene sets for utilization of primary and secondary nutrition supplies in the distal gut of endangered iberian lynx.</title>
        <authorList>
            <person name="Alcaide M."/>
            <person name="Messina E."/>
            <person name="Richter M."/>
            <person name="Bargiela R."/>
            <person name="Peplies J."/>
            <person name="Huws S.A."/>
            <person name="Newbold C.J."/>
            <person name="Golyshin P.N."/>
            <person name="Simon M.A."/>
            <person name="Lopez G."/>
            <person name="Yakimov M.M."/>
            <person name="Ferrer M."/>
        </authorList>
    </citation>
    <scope>NUCLEOTIDE SEQUENCE</scope>
</reference>
<dbReference type="PANTHER" id="PTHR43250">
    <property type="entry name" value="EXODEOXYRIBONUCLEASE III"/>
    <property type="match status" value="1"/>
</dbReference>
<proteinExistence type="predicted"/>
<evidence type="ECO:0000259" key="1">
    <source>
        <dbReference type="Pfam" id="PF03372"/>
    </source>
</evidence>
<dbReference type="InterPro" id="IPR037493">
    <property type="entry name" value="ExoIII-like"/>
</dbReference>